<comment type="caution">
    <text evidence="1">The sequence shown here is derived from an EMBL/GenBank/DDBJ whole genome shotgun (WGS) entry which is preliminary data.</text>
</comment>
<sequence>MEKKNPRLPILLLPFSEPENMCTSVLESLVVFGKDLPSCAGLKVQTGRLVLQVKTVDENMNNTLVRDSALELEMLELFEDITLEDVVANKACVGKVIGCKDMSTSVVKKILTGVWRRLGPWRMKKCEEGVLGFFFEHEEDCSFVLLKRPWLVNGVLLNIKTLASRRGGSSGRVRCGSVLGSDTWATYTVSHQR</sequence>
<dbReference type="EMBL" id="JAATIP010000159">
    <property type="protein sequence ID" value="KAF4365463.1"/>
    <property type="molecule type" value="Genomic_DNA"/>
</dbReference>
<evidence type="ECO:0000313" key="2">
    <source>
        <dbReference type="Proteomes" id="UP000525078"/>
    </source>
</evidence>
<proteinExistence type="predicted"/>
<evidence type="ECO:0008006" key="3">
    <source>
        <dbReference type="Google" id="ProtNLM"/>
    </source>
</evidence>
<dbReference type="Proteomes" id="UP000525078">
    <property type="component" value="Unassembled WGS sequence"/>
</dbReference>
<gene>
    <name evidence="1" type="ORF">F8388_012828</name>
</gene>
<name>A0A7J6F408_CANSA</name>
<dbReference type="AlphaFoldDB" id="A0A7J6F408"/>
<accession>A0A7J6F408</accession>
<protein>
    <recommendedName>
        <fullName evidence="3">DUF4283 domain-containing protein</fullName>
    </recommendedName>
</protein>
<evidence type="ECO:0000313" key="1">
    <source>
        <dbReference type="EMBL" id="KAF4365463.1"/>
    </source>
</evidence>
<reference evidence="1 2" key="1">
    <citation type="journal article" date="2020" name="bioRxiv">
        <title>Sequence and annotation of 42 cannabis genomes reveals extensive copy number variation in cannabinoid synthesis and pathogen resistance genes.</title>
        <authorList>
            <person name="Mckernan K.J."/>
            <person name="Helbert Y."/>
            <person name="Kane L.T."/>
            <person name="Ebling H."/>
            <person name="Zhang L."/>
            <person name="Liu B."/>
            <person name="Eaton Z."/>
            <person name="Mclaughlin S."/>
            <person name="Kingan S."/>
            <person name="Baybayan P."/>
            <person name="Concepcion G."/>
            <person name="Jordan M."/>
            <person name="Riva A."/>
            <person name="Barbazuk W."/>
            <person name="Harkins T."/>
        </authorList>
    </citation>
    <scope>NUCLEOTIDE SEQUENCE [LARGE SCALE GENOMIC DNA]</scope>
    <source>
        <strain evidence="2">cv. Jamaican Lion 4</strain>
        <tissue evidence="1">Leaf</tissue>
    </source>
</reference>
<organism evidence="1 2">
    <name type="scientific">Cannabis sativa</name>
    <name type="common">Hemp</name>
    <name type="synonym">Marijuana</name>
    <dbReference type="NCBI Taxonomy" id="3483"/>
    <lineage>
        <taxon>Eukaryota</taxon>
        <taxon>Viridiplantae</taxon>
        <taxon>Streptophyta</taxon>
        <taxon>Embryophyta</taxon>
        <taxon>Tracheophyta</taxon>
        <taxon>Spermatophyta</taxon>
        <taxon>Magnoliopsida</taxon>
        <taxon>eudicotyledons</taxon>
        <taxon>Gunneridae</taxon>
        <taxon>Pentapetalae</taxon>
        <taxon>rosids</taxon>
        <taxon>fabids</taxon>
        <taxon>Rosales</taxon>
        <taxon>Cannabaceae</taxon>
        <taxon>Cannabis</taxon>
    </lineage>
</organism>